<reference evidence="2 3" key="1">
    <citation type="journal article" date="2015" name="PLoS Pathog.">
        <title>Leptomonas seymouri: Adaptations to the Dixenous Life Cycle Analyzed by Genome Sequencing, Transcriptome Profiling and Co-infection with Leishmania donovani.</title>
        <authorList>
            <person name="Kraeva N."/>
            <person name="Butenko A."/>
            <person name="Hlavacova J."/>
            <person name="Kostygov A."/>
            <person name="Myskova J."/>
            <person name="Grybchuk D."/>
            <person name="Lestinova T."/>
            <person name="Votypka J."/>
            <person name="Volf P."/>
            <person name="Opperdoes F."/>
            <person name="Flegontov P."/>
            <person name="Lukes J."/>
            <person name="Yurchenko V."/>
        </authorList>
    </citation>
    <scope>NUCLEOTIDE SEQUENCE [LARGE SCALE GENOMIC DNA]</scope>
    <source>
        <strain evidence="2 3">ATCC 30220</strain>
    </source>
</reference>
<sequence length="345" mass="36940">MVHVPAKDDSYPSSPHELQQGGAEGNDMDHHHHPQAQRETMEGLRHAVEVQETHVRMLRARKAAREQLLSHIQTLLETGKALESHPSMEHVVQRAEESFQQLLQMEGATPTASTMAVGEVGEEEVVEPSDSDAAADPMARIFRSGVEAQLATVAEDPLPPPSASTALCFDLVEKKDRNAKAAKRRGRAQTRTSRCVGTVGAPAPSATRNNARSSAPFSMAAEALLAKSASRERAGTAAMLAALESLQLALQSNSSRTSTAPNDAGAKEPAWLLVDDEAEADAAQDKVQQEQQLLSSACCRRSPSVAASTEEYSDDFDACSEQSETGERREEHEAAAAAEQEGGKS</sequence>
<gene>
    <name evidence="2" type="ORF">ABL78_2389</name>
</gene>
<dbReference type="Proteomes" id="UP000038009">
    <property type="component" value="Unassembled WGS sequence"/>
</dbReference>
<name>A0A0N1PEC2_LEPSE</name>
<feature type="region of interest" description="Disordered" evidence="1">
    <location>
        <begin position="179"/>
        <end position="214"/>
    </location>
</feature>
<dbReference type="OMA" id="PLARIFH"/>
<feature type="compositionally biased region" description="Basic and acidic residues" evidence="1">
    <location>
        <begin position="1"/>
        <end position="10"/>
    </location>
</feature>
<dbReference type="EMBL" id="LJSK01000048">
    <property type="protein sequence ID" value="KPI88493.1"/>
    <property type="molecule type" value="Genomic_DNA"/>
</dbReference>
<evidence type="ECO:0000256" key="1">
    <source>
        <dbReference type="SAM" id="MobiDB-lite"/>
    </source>
</evidence>
<feature type="region of interest" description="Disordered" evidence="1">
    <location>
        <begin position="294"/>
        <end position="345"/>
    </location>
</feature>
<evidence type="ECO:0000313" key="3">
    <source>
        <dbReference type="Proteomes" id="UP000038009"/>
    </source>
</evidence>
<dbReference type="OrthoDB" id="267371at2759"/>
<feature type="compositionally biased region" description="Low complexity" evidence="1">
    <location>
        <begin position="335"/>
        <end position="345"/>
    </location>
</feature>
<protein>
    <submittedName>
        <fullName evidence="2">Uncharacterized protein</fullName>
    </submittedName>
</protein>
<accession>A0A0N1PEC2</accession>
<dbReference type="VEuPathDB" id="TriTrypDB:Lsey_0048_0130"/>
<dbReference type="AlphaFoldDB" id="A0A0N1PEC2"/>
<feature type="compositionally biased region" description="Basic and acidic residues" evidence="1">
    <location>
        <begin position="325"/>
        <end position="334"/>
    </location>
</feature>
<evidence type="ECO:0000313" key="2">
    <source>
        <dbReference type="EMBL" id="KPI88493.1"/>
    </source>
</evidence>
<proteinExistence type="predicted"/>
<organism evidence="2 3">
    <name type="scientific">Leptomonas seymouri</name>
    <dbReference type="NCBI Taxonomy" id="5684"/>
    <lineage>
        <taxon>Eukaryota</taxon>
        <taxon>Discoba</taxon>
        <taxon>Euglenozoa</taxon>
        <taxon>Kinetoplastea</taxon>
        <taxon>Metakinetoplastina</taxon>
        <taxon>Trypanosomatida</taxon>
        <taxon>Trypanosomatidae</taxon>
        <taxon>Leishmaniinae</taxon>
        <taxon>Leptomonas</taxon>
    </lineage>
</organism>
<feature type="region of interest" description="Disordered" evidence="1">
    <location>
        <begin position="1"/>
        <end position="40"/>
    </location>
</feature>
<keyword evidence="3" id="KW-1185">Reference proteome</keyword>
<comment type="caution">
    <text evidence="2">The sequence shown here is derived from an EMBL/GenBank/DDBJ whole genome shotgun (WGS) entry which is preliminary data.</text>
</comment>